<organism evidence="2">
    <name type="scientific">Lygus hesperus</name>
    <name type="common">Western plant bug</name>
    <dbReference type="NCBI Taxonomy" id="30085"/>
    <lineage>
        <taxon>Eukaryota</taxon>
        <taxon>Metazoa</taxon>
        <taxon>Ecdysozoa</taxon>
        <taxon>Arthropoda</taxon>
        <taxon>Hexapoda</taxon>
        <taxon>Insecta</taxon>
        <taxon>Pterygota</taxon>
        <taxon>Neoptera</taxon>
        <taxon>Paraneoptera</taxon>
        <taxon>Hemiptera</taxon>
        <taxon>Heteroptera</taxon>
        <taxon>Panheteroptera</taxon>
        <taxon>Cimicomorpha</taxon>
        <taxon>Miridae</taxon>
        <taxon>Mirini</taxon>
        <taxon>Lygus</taxon>
    </lineage>
</organism>
<dbReference type="GO" id="GO:0006635">
    <property type="term" value="P:fatty acid beta-oxidation"/>
    <property type="evidence" value="ECO:0007669"/>
    <property type="project" value="TreeGrafter"/>
</dbReference>
<evidence type="ECO:0000313" key="2">
    <source>
        <dbReference type="EMBL" id="JAG34668.1"/>
    </source>
</evidence>
<dbReference type="SUPFAM" id="SSF54637">
    <property type="entry name" value="Thioesterase/thiol ester dehydrase-isomerase"/>
    <property type="match status" value="1"/>
</dbReference>
<gene>
    <name evidence="2" type="primary">ECH2</name>
    <name evidence="2" type="ORF">CM83_7107</name>
    <name evidence="3" type="ORF">g.7125</name>
</gene>
<protein>
    <submittedName>
        <fullName evidence="2">Enoyl-CoA hydratase 2, peroxisomal</fullName>
    </submittedName>
</protein>
<dbReference type="InterPro" id="IPR029069">
    <property type="entry name" value="HotDog_dom_sf"/>
</dbReference>
<reference evidence="3" key="3">
    <citation type="journal article" date="2016" name="Gigascience">
        <title>De novo construction of an expanded transcriptome assembly for the western tarnished plant bug, Lygus hesperus.</title>
        <authorList>
            <person name="Tassone E.E."/>
            <person name="Geib S.M."/>
            <person name="Hall B."/>
            <person name="Fabrick J.A."/>
            <person name="Brent C.S."/>
            <person name="Hull J.J."/>
        </authorList>
    </citation>
    <scope>NUCLEOTIDE SEQUENCE</scope>
</reference>
<dbReference type="Pfam" id="PF22622">
    <property type="entry name" value="MFE-2_hydrat-2_N"/>
    <property type="match status" value="1"/>
</dbReference>
<feature type="domain" description="Peroxisomal multifunctional enzyme type 2-like N-terminal" evidence="1">
    <location>
        <begin position="1"/>
        <end position="65"/>
    </location>
</feature>
<evidence type="ECO:0000259" key="1">
    <source>
        <dbReference type="Pfam" id="PF22622"/>
    </source>
</evidence>
<dbReference type="Gene3D" id="3.10.129.10">
    <property type="entry name" value="Hotdog Thioesterase"/>
    <property type="match status" value="1"/>
</dbReference>
<accession>A0A0A9YU97</accession>
<reference evidence="2" key="2">
    <citation type="submission" date="2014-07" db="EMBL/GenBank/DDBJ databases">
        <authorList>
            <person name="Hull J."/>
        </authorList>
    </citation>
    <scope>NUCLEOTIDE SEQUENCE</scope>
</reference>
<name>A0A0A9YU97_LYGHE</name>
<dbReference type="GO" id="GO:0044594">
    <property type="term" value="F:17-beta-hydroxysteroid dehydrogenase (NAD+) activity"/>
    <property type="evidence" value="ECO:0007669"/>
    <property type="project" value="TreeGrafter"/>
</dbReference>
<sequence length="120" mass="13178">MKLLHGEAYVEIHKPLPTCGSLKNVSKILDIYDKKKAACVLLEVRSYDDNDELVLYNRSTLFIRGIGGFGGKTGPEPNSELAKSLQGYPIPSNVEPHFQSEFPTLKNQVCKSTVTVVAAV</sequence>
<dbReference type="PANTHER" id="PTHR13078:SF56">
    <property type="entry name" value="PEROXISOMAL MULTIFUNCTIONAL ENZYME TYPE 2"/>
    <property type="match status" value="1"/>
</dbReference>
<dbReference type="AlphaFoldDB" id="A0A0A9YU97"/>
<evidence type="ECO:0000313" key="3">
    <source>
        <dbReference type="EMBL" id="JAQ16562.1"/>
    </source>
</evidence>
<reference evidence="2" key="1">
    <citation type="journal article" date="2014" name="PLoS ONE">
        <title>Transcriptome-Based Identification of ABC Transporters in the Western Tarnished Plant Bug Lygus hesperus.</title>
        <authorList>
            <person name="Hull J.J."/>
            <person name="Chaney K."/>
            <person name="Geib S.M."/>
            <person name="Fabrick J.A."/>
            <person name="Brent C.S."/>
            <person name="Walsh D."/>
            <person name="Lavine L.C."/>
        </authorList>
    </citation>
    <scope>NUCLEOTIDE SEQUENCE</scope>
</reference>
<dbReference type="InterPro" id="IPR054357">
    <property type="entry name" value="MFE-2_N"/>
</dbReference>
<proteinExistence type="predicted"/>
<dbReference type="GO" id="GO:0005777">
    <property type="term" value="C:peroxisome"/>
    <property type="evidence" value="ECO:0007669"/>
    <property type="project" value="TreeGrafter"/>
</dbReference>
<dbReference type="EMBL" id="GDHC01002067">
    <property type="protein sequence ID" value="JAQ16562.1"/>
    <property type="molecule type" value="Transcribed_RNA"/>
</dbReference>
<dbReference type="PANTHER" id="PTHR13078">
    <property type="entry name" value="PEROXISOMAL MULTIFUNCTIONAL ENZYME TYPE 2-RELATED"/>
    <property type="match status" value="1"/>
</dbReference>
<dbReference type="GO" id="GO:0004300">
    <property type="term" value="F:enoyl-CoA hydratase activity"/>
    <property type="evidence" value="ECO:0007669"/>
    <property type="project" value="TreeGrafter"/>
</dbReference>
<dbReference type="EMBL" id="GBHO01008936">
    <property type="protein sequence ID" value="JAG34668.1"/>
    <property type="molecule type" value="Transcribed_RNA"/>
</dbReference>
<dbReference type="GO" id="GO:0003857">
    <property type="term" value="F:(3S)-3-hydroxyacyl-CoA dehydrogenase (NAD+) activity"/>
    <property type="evidence" value="ECO:0007669"/>
    <property type="project" value="TreeGrafter"/>
</dbReference>